<feature type="domain" description="F-box" evidence="1">
    <location>
        <begin position="50"/>
        <end position="99"/>
    </location>
</feature>
<comment type="caution">
    <text evidence="2">The sequence shown here is derived from an EMBL/GenBank/DDBJ whole genome shotgun (WGS) entry which is preliminary data.</text>
</comment>
<proteinExistence type="predicted"/>
<organism evidence="2 3">
    <name type="scientific">Agaricus bisporus var. burnettii</name>
    <dbReference type="NCBI Taxonomy" id="192524"/>
    <lineage>
        <taxon>Eukaryota</taxon>
        <taxon>Fungi</taxon>
        <taxon>Dikarya</taxon>
        <taxon>Basidiomycota</taxon>
        <taxon>Agaricomycotina</taxon>
        <taxon>Agaricomycetes</taxon>
        <taxon>Agaricomycetidae</taxon>
        <taxon>Agaricales</taxon>
        <taxon>Agaricineae</taxon>
        <taxon>Agaricaceae</taxon>
        <taxon>Agaricus</taxon>
    </lineage>
</organism>
<name>A0A8H7F1K3_AGABI</name>
<dbReference type="PROSITE" id="PS50181">
    <property type="entry name" value="FBOX"/>
    <property type="match status" value="1"/>
</dbReference>
<dbReference type="AlphaFoldDB" id="A0A8H7F1K3"/>
<protein>
    <recommendedName>
        <fullName evidence="1">F-box domain-containing protein</fullName>
    </recommendedName>
</protein>
<evidence type="ECO:0000259" key="1">
    <source>
        <dbReference type="PROSITE" id="PS50181"/>
    </source>
</evidence>
<dbReference type="EMBL" id="JABXXO010000007">
    <property type="protein sequence ID" value="KAF7773221.1"/>
    <property type="molecule type" value="Genomic_DNA"/>
</dbReference>
<evidence type="ECO:0000313" key="3">
    <source>
        <dbReference type="Proteomes" id="UP000629468"/>
    </source>
</evidence>
<dbReference type="InterPro" id="IPR036047">
    <property type="entry name" value="F-box-like_dom_sf"/>
</dbReference>
<dbReference type="Proteomes" id="UP000629468">
    <property type="component" value="Unassembled WGS sequence"/>
</dbReference>
<dbReference type="SUPFAM" id="SSF81383">
    <property type="entry name" value="F-box domain"/>
    <property type="match status" value="1"/>
</dbReference>
<accession>A0A8H7F1K3</accession>
<sequence>MSSFSSKPCNCLVLKPPRPHFHLESAYVPHERLQPAKRRRFKLLRKVDSLSIFAHVPVDIFYEISLYLHPQDLLNLSRSTRRLRELLMTRNARFVWVSALSNVEGLPRCPSDLCEPQFANLSFDEHCHFCLAPKVKIILWNCRVRSCSSCLFKCFLTIDQLAVAYPKTLDILKPETIFPNVTYHNTDSSKPGKVLFYKPQVELYLRELAENDRENEDVRSSMLSKWCLAKRRFYAEVVVHSAMCEQWSRYWDHSETSCQFYDFAFTVCLVGLLAFLWKDKLFY</sequence>
<gene>
    <name evidence="2" type="ORF">Agabi119p4_5388</name>
</gene>
<dbReference type="InterPro" id="IPR001810">
    <property type="entry name" value="F-box_dom"/>
</dbReference>
<reference evidence="2 3" key="1">
    <citation type="journal article" name="Sci. Rep.">
        <title>Telomere-to-telomere assembled and centromere annotated genomes of the two main subspecies of the button mushroom Agaricus bisporus reveal especially polymorphic chromosome ends.</title>
        <authorList>
            <person name="Sonnenberg A.S.M."/>
            <person name="Sedaghat-Telgerd N."/>
            <person name="Lavrijssen B."/>
            <person name="Ohm R.A."/>
            <person name="Hendrickx P.M."/>
            <person name="Scholtmeijer K."/>
            <person name="Baars J.J.P."/>
            <person name="van Peer A."/>
        </authorList>
    </citation>
    <scope>NUCLEOTIDE SEQUENCE [LARGE SCALE GENOMIC DNA]</scope>
    <source>
        <strain evidence="2 3">H119_p4</strain>
    </source>
</reference>
<evidence type="ECO:0000313" key="2">
    <source>
        <dbReference type="EMBL" id="KAF7773221.1"/>
    </source>
</evidence>